<dbReference type="AlphaFoldDB" id="A0A7X2L482"/>
<name>A0A7X2L482_9BACL</name>
<dbReference type="RefSeq" id="WP_229522416.1">
    <property type="nucleotide sequence ID" value="NZ_WJXB01000012.1"/>
</dbReference>
<gene>
    <name evidence="1" type="ORF">GJB61_24195</name>
</gene>
<keyword evidence="2" id="KW-1185">Reference proteome</keyword>
<evidence type="ECO:0000313" key="2">
    <source>
        <dbReference type="Proteomes" id="UP000463051"/>
    </source>
</evidence>
<dbReference type="EMBL" id="WJXB01000012">
    <property type="protein sequence ID" value="MRN56080.1"/>
    <property type="molecule type" value="Genomic_DNA"/>
</dbReference>
<comment type="caution">
    <text evidence="1">The sequence shown here is derived from an EMBL/GenBank/DDBJ whole genome shotgun (WGS) entry which is preliminary data.</text>
</comment>
<dbReference type="Proteomes" id="UP000463051">
    <property type="component" value="Unassembled WGS sequence"/>
</dbReference>
<proteinExistence type="predicted"/>
<reference evidence="1 2" key="1">
    <citation type="submission" date="2019-11" db="EMBL/GenBank/DDBJ databases">
        <title>Paenibacillus monticola sp. nov., a novel PGPR strain isolated from mountain sample in China.</title>
        <authorList>
            <person name="Zhao Q."/>
            <person name="Li H.-P."/>
            <person name="Zhang J.-L."/>
        </authorList>
    </citation>
    <scope>NUCLEOTIDE SEQUENCE [LARGE SCALE GENOMIC DNA]</scope>
    <source>
        <strain evidence="1 2">LC-T2</strain>
    </source>
</reference>
<evidence type="ECO:0000313" key="1">
    <source>
        <dbReference type="EMBL" id="MRN56080.1"/>
    </source>
</evidence>
<protein>
    <submittedName>
        <fullName evidence="1">Uncharacterized protein</fullName>
    </submittedName>
</protein>
<accession>A0A7X2L482</accession>
<sequence length="47" mass="5410">MKWALAELSRNGFAVLLWTAKPFFEKYKDNLSCETYPVHHALAVTLV</sequence>
<organism evidence="1 2">
    <name type="scientific">Paenibacillus monticola</name>
    <dbReference type="NCBI Taxonomy" id="2666075"/>
    <lineage>
        <taxon>Bacteria</taxon>
        <taxon>Bacillati</taxon>
        <taxon>Bacillota</taxon>
        <taxon>Bacilli</taxon>
        <taxon>Bacillales</taxon>
        <taxon>Paenibacillaceae</taxon>
        <taxon>Paenibacillus</taxon>
    </lineage>
</organism>